<dbReference type="Pfam" id="PF18911">
    <property type="entry name" value="PKD_4"/>
    <property type="match status" value="1"/>
</dbReference>
<evidence type="ECO:0000256" key="11">
    <source>
        <dbReference type="SAM" id="MobiDB-lite"/>
    </source>
</evidence>
<evidence type="ECO:0000259" key="14">
    <source>
        <dbReference type="PROSITE" id="PS51820"/>
    </source>
</evidence>
<dbReference type="SMART" id="SM00758">
    <property type="entry name" value="PA14"/>
    <property type="match status" value="1"/>
</dbReference>
<dbReference type="GO" id="GO:0005509">
    <property type="term" value="F:calcium ion binding"/>
    <property type="evidence" value="ECO:0007669"/>
    <property type="project" value="InterPro"/>
</dbReference>
<dbReference type="InterPro" id="IPR036909">
    <property type="entry name" value="Cyt_c-like_dom_sf"/>
</dbReference>
<dbReference type="SUPFAM" id="SSF49313">
    <property type="entry name" value="Cadherin-like"/>
    <property type="match status" value="1"/>
</dbReference>
<dbReference type="InterPro" id="IPR015943">
    <property type="entry name" value="WD40/YVTN_repeat-like_dom_sf"/>
</dbReference>
<keyword evidence="4 10" id="KW-0349">Heme</keyword>
<dbReference type="InterPro" id="IPR051941">
    <property type="entry name" value="BG_Antigen-Binding_Lectin"/>
</dbReference>
<dbReference type="SUPFAM" id="SSF49785">
    <property type="entry name" value="Galactose-binding domain-like"/>
    <property type="match status" value="1"/>
</dbReference>
<dbReference type="PANTHER" id="PTHR45713">
    <property type="entry name" value="FTP DOMAIN-CONTAINING PROTEIN"/>
    <property type="match status" value="1"/>
</dbReference>
<evidence type="ECO:0000256" key="6">
    <source>
        <dbReference type="ARBA" id="ARBA00022734"/>
    </source>
</evidence>
<keyword evidence="7" id="KW-0106">Calcium</keyword>
<dbReference type="InterPro" id="IPR011658">
    <property type="entry name" value="PA14_dom"/>
</dbReference>
<dbReference type="PROSITE" id="PS50093">
    <property type="entry name" value="PKD"/>
    <property type="match status" value="1"/>
</dbReference>
<evidence type="ECO:0000256" key="2">
    <source>
        <dbReference type="ARBA" id="ARBA00010147"/>
    </source>
</evidence>
<evidence type="ECO:0000259" key="13">
    <source>
        <dbReference type="PROSITE" id="PS51007"/>
    </source>
</evidence>
<proteinExistence type="inferred from homology"/>
<gene>
    <name evidence="15" type="ORF">K6K41_08355</name>
</gene>
<comment type="similarity">
    <text evidence="2">Belongs to the fucolectin family.</text>
</comment>
<dbReference type="Gene3D" id="2.130.10.10">
    <property type="entry name" value="YVTN repeat-like/Quinoprotein amine dehydrogenase"/>
    <property type="match status" value="2"/>
</dbReference>
<evidence type="ECO:0000259" key="12">
    <source>
        <dbReference type="PROSITE" id="PS50093"/>
    </source>
</evidence>
<dbReference type="InterPro" id="IPR037524">
    <property type="entry name" value="PA14/GLEYA"/>
</dbReference>
<dbReference type="Gene3D" id="1.10.760.10">
    <property type="entry name" value="Cytochrome c-like domain"/>
    <property type="match status" value="2"/>
</dbReference>
<dbReference type="PROSITE" id="PS51007">
    <property type="entry name" value="CYTC"/>
    <property type="match status" value="2"/>
</dbReference>
<evidence type="ECO:0000313" key="16">
    <source>
        <dbReference type="Proteomes" id="UP000825701"/>
    </source>
</evidence>
<dbReference type="AlphaFoldDB" id="A0A9E6UM96"/>
<dbReference type="SUPFAM" id="SSF56988">
    <property type="entry name" value="Anthrax protective antigen"/>
    <property type="match status" value="1"/>
</dbReference>
<dbReference type="SUPFAM" id="SSF49299">
    <property type="entry name" value="PKD domain"/>
    <property type="match status" value="1"/>
</dbReference>
<keyword evidence="16" id="KW-1185">Reference proteome</keyword>
<evidence type="ECO:0000256" key="1">
    <source>
        <dbReference type="ARBA" id="ARBA00002219"/>
    </source>
</evidence>
<evidence type="ECO:0000256" key="9">
    <source>
        <dbReference type="ARBA" id="ARBA00023157"/>
    </source>
</evidence>
<organism evidence="15 16">
    <name type="scientific">Chenggangzhangella methanolivorans</name>
    <dbReference type="NCBI Taxonomy" id="1437009"/>
    <lineage>
        <taxon>Bacteria</taxon>
        <taxon>Pseudomonadati</taxon>
        <taxon>Pseudomonadota</taxon>
        <taxon>Alphaproteobacteria</taxon>
        <taxon>Hyphomicrobiales</taxon>
        <taxon>Methylopilaceae</taxon>
        <taxon>Chenggangzhangella</taxon>
    </lineage>
</organism>
<dbReference type="Gene3D" id="2.60.120.260">
    <property type="entry name" value="Galactose-binding domain-like"/>
    <property type="match status" value="1"/>
</dbReference>
<dbReference type="Gene3D" id="2.60.120.380">
    <property type="match status" value="1"/>
</dbReference>
<dbReference type="PROSITE" id="PS51820">
    <property type="entry name" value="PA14"/>
    <property type="match status" value="1"/>
</dbReference>
<dbReference type="InterPro" id="IPR009056">
    <property type="entry name" value="Cyt_c-like_dom"/>
</dbReference>
<feature type="domain" description="PA14" evidence="14">
    <location>
        <begin position="10"/>
        <end position="147"/>
    </location>
</feature>
<keyword evidence="9" id="KW-1015">Disulfide bond</keyword>
<dbReference type="EMBL" id="CP081869">
    <property type="protein sequence ID" value="QZO01442.1"/>
    <property type="molecule type" value="Genomic_DNA"/>
</dbReference>
<dbReference type="Pfam" id="PF07691">
    <property type="entry name" value="PA14"/>
    <property type="match status" value="1"/>
</dbReference>
<feature type="domain" description="Cytochrome c" evidence="13">
    <location>
        <begin position="1024"/>
        <end position="1128"/>
    </location>
</feature>
<reference evidence="15" key="1">
    <citation type="submission" date="2021-08" db="EMBL/GenBank/DDBJ databases">
        <authorList>
            <person name="Zhang H."/>
            <person name="Xu M."/>
            <person name="Yu Z."/>
            <person name="Yang L."/>
            <person name="Cai Y."/>
        </authorList>
    </citation>
    <scope>NUCLEOTIDE SEQUENCE</scope>
    <source>
        <strain evidence="15">CHL1</strain>
    </source>
</reference>
<feature type="domain" description="Cytochrome c" evidence="13">
    <location>
        <begin position="881"/>
        <end position="1008"/>
    </location>
</feature>
<dbReference type="SMART" id="SM00607">
    <property type="entry name" value="FTP"/>
    <property type="match status" value="1"/>
</dbReference>
<dbReference type="SUPFAM" id="SSF46626">
    <property type="entry name" value="Cytochrome c"/>
    <property type="match status" value="2"/>
</dbReference>
<dbReference type="InterPro" id="IPR013783">
    <property type="entry name" value="Ig-like_fold"/>
</dbReference>
<feature type="domain" description="PKD" evidence="12">
    <location>
        <begin position="420"/>
        <end position="483"/>
    </location>
</feature>
<dbReference type="InterPro" id="IPR006585">
    <property type="entry name" value="FTP1"/>
</dbReference>
<dbReference type="InterPro" id="IPR015919">
    <property type="entry name" value="Cadherin-like_sf"/>
</dbReference>
<name>A0A9E6UM96_9HYPH</name>
<dbReference type="CDD" id="cd00146">
    <property type="entry name" value="PKD"/>
    <property type="match status" value="1"/>
</dbReference>
<dbReference type="PANTHER" id="PTHR45713:SF6">
    <property type="entry name" value="F5_8 TYPE C DOMAIN-CONTAINING PROTEIN"/>
    <property type="match status" value="1"/>
</dbReference>
<dbReference type="GO" id="GO:0010185">
    <property type="term" value="P:regulation of cellular defense response"/>
    <property type="evidence" value="ECO:0007669"/>
    <property type="project" value="UniProtKB-ARBA"/>
</dbReference>
<evidence type="ECO:0000256" key="10">
    <source>
        <dbReference type="PROSITE-ProRule" id="PRU00433"/>
    </source>
</evidence>
<dbReference type="Gene3D" id="2.60.40.10">
    <property type="entry name" value="Immunoglobulins"/>
    <property type="match status" value="2"/>
</dbReference>
<keyword evidence="8 10" id="KW-0408">Iron</keyword>
<evidence type="ECO:0000256" key="8">
    <source>
        <dbReference type="ARBA" id="ARBA00023004"/>
    </source>
</evidence>
<keyword evidence="6" id="KW-0430">Lectin</keyword>
<dbReference type="Proteomes" id="UP000825701">
    <property type="component" value="Chromosome"/>
</dbReference>
<dbReference type="Pfam" id="PF21419">
    <property type="entry name" value="RoxA-like_Cyt-c"/>
    <property type="match status" value="1"/>
</dbReference>
<dbReference type="GO" id="GO:0009055">
    <property type="term" value="F:electron transfer activity"/>
    <property type="evidence" value="ECO:0007669"/>
    <property type="project" value="InterPro"/>
</dbReference>
<dbReference type="Pfam" id="PF22633">
    <property type="entry name" value="F5_F8_type_C_2"/>
    <property type="match status" value="1"/>
</dbReference>
<dbReference type="GO" id="GO:0016020">
    <property type="term" value="C:membrane"/>
    <property type="evidence" value="ECO:0007669"/>
    <property type="project" value="InterPro"/>
</dbReference>
<dbReference type="Pfam" id="PF05345">
    <property type="entry name" value="He_PIG"/>
    <property type="match status" value="1"/>
</dbReference>
<accession>A0A9E6UM96</accession>
<evidence type="ECO:0000256" key="3">
    <source>
        <dbReference type="ARBA" id="ARBA00011233"/>
    </source>
</evidence>
<protein>
    <submittedName>
        <fullName evidence="15">Ig domain-containing protein</fullName>
    </submittedName>
</protein>
<dbReference type="KEGG" id="cmet:K6K41_08355"/>
<evidence type="ECO:0000256" key="7">
    <source>
        <dbReference type="ARBA" id="ARBA00022837"/>
    </source>
</evidence>
<keyword evidence="5 10" id="KW-0479">Metal-binding</keyword>
<dbReference type="InterPro" id="IPR000601">
    <property type="entry name" value="PKD_dom"/>
</dbReference>
<feature type="region of interest" description="Disordered" evidence="11">
    <location>
        <begin position="642"/>
        <end position="675"/>
    </location>
</feature>
<dbReference type="InterPro" id="IPR011048">
    <property type="entry name" value="Haem_d1_sf"/>
</dbReference>
<dbReference type="InterPro" id="IPR008979">
    <property type="entry name" value="Galactose-bd-like_sf"/>
</dbReference>
<sequence>MSIVVDTRPTVGEGLLGEYFGGAALAGPVLAQRREALNFTFAETGPGSGVPGVFSARWRGSIRPTRGGATRFRVESDDGVRVWIAGKLIVDDWTPHSPSTREGQVDLAQGVDHPVFVEYFNSGGGGVLRLTQMRPGDNGFAPVPATELFAARAGSTANLAATRPATMSSVSNGGLASRAVDGNVNGAISANSIAHSGLQSQPWWQVDLGSSVPLDYVRIWKRTDCCADRAQDLTVFVAGFDMTSRTHASLVADPLVATRTFGASTINDFIDVPVSAAGRYVRVQKTTTPTSYLNLAEVQVFGLTSGAPTIATPAAQSTRTGTAVSLALTAADPDNDPLAFRATGLPPGLAIDAFRGMISGSPTTAGSYRPTVTVTDPIGLAASASFNWSVTGGQPRVTALEATPVQAGATKSYAPTIADGAGATFSWRFGDGAADTAFSASSATSHVFARPGVFSVVLVMRASDGAISTYAFDQAVFAVGAGTPGGTSSGGSAHQPSGAGLGRLWVVNRDNDTVSVIDLDGRRLLAEVPVGRKPWSLVLTGRNQIWVANRESASITVVDGATYQVLRTIALPAGSRPSDVATVGQWGDVAVTLEATGQIMLLGPLGENYGVGDAGPGPRRIAVNAARDKAYISRFITPPIRGESTAAPSAEAKPTKKKKKKNKKGDDKLAKSAAPSPAAAFGGEIRVIGLSGMVERTIVLGPSDAVDTEVSGRGVPNYLGAMAISPDGKTGWVPSKMDNVYRGMLRDGQPLNFQNTVRAIVSRVDLTTGLEDLSSRIDVDNAGVVSAVAIHPNGAYLFAALETTRTVAVLDPVGKRELMRVPVGQAPNALTLLPGGRWLVAHNLMDRSVSMIDLQPLLTNGDRRLAVASTIRTIGTEKLTATVLRGKQLFYDAVDTRLARDGYISCASCHDDGEGDGRVWDLTGFGEGLRNTISLQGHGGMAQGFLHWTGNFDEVQDFEKQIRDLAGGTGLMTEAAYLAGTRAQPLGDKKAGLSADLDALAAYVSSLTVTPRSPYAAANGGLTAAGQAGLAAFNRLQCGTCHAGTPYTISAGATALRSVGTIKPASGKRLGETLTRLDVPTLRGAWATAPYLHDGSAPTLQAAIKAHTTLAVPDADLDSLAAFVRELGPQ</sequence>
<dbReference type="InterPro" id="IPR035986">
    <property type="entry name" value="PKD_dom_sf"/>
</dbReference>
<dbReference type="GO" id="GO:0042806">
    <property type="term" value="F:fucose binding"/>
    <property type="evidence" value="ECO:0007669"/>
    <property type="project" value="UniProtKB-ARBA"/>
</dbReference>
<evidence type="ECO:0000313" key="15">
    <source>
        <dbReference type="EMBL" id="QZO01442.1"/>
    </source>
</evidence>
<evidence type="ECO:0000256" key="4">
    <source>
        <dbReference type="ARBA" id="ARBA00022617"/>
    </source>
</evidence>
<dbReference type="GO" id="GO:0020037">
    <property type="term" value="F:heme binding"/>
    <property type="evidence" value="ECO:0007669"/>
    <property type="project" value="InterPro"/>
</dbReference>
<feature type="compositionally biased region" description="Low complexity" evidence="11">
    <location>
        <begin position="643"/>
        <end position="652"/>
    </location>
</feature>
<dbReference type="InterPro" id="IPR011964">
    <property type="entry name" value="YVTN_b-propeller_repeat"/>
</dbReference>
<evidence type="ECO:0000256" key="5">
    <source>
        <dbReference type="ARBA" id="ARBA00022723"/>
    </source>
</evidence>
<comment type="function">
    <text evidence="1">Acts as a defensive agent. Recognizes blood group fucosylated oligosaccharides including A, B, H and Lewis B-type antigens. Does not recognize Lewis A antigen and has low affinity for monovalent haptens.</text>
</comment>
<dbReference type="SUPFAM" id="SSF51004">
    <property type="entry name" value="C-terminal (heme d1) domain of cytochrome cd1-nitrite reductase"/>
    <property type="match status" value="1"/>
</dbReference>
<comment type="subunit">
    <text evidence="3">Homotrimer.</text>
</comment>
<dbReference type="NCBIfam" id="TIGR02276">
    <property type="entry name" value="beta_rpt_yvtn"/>
    <property type="match status" value="1"/>
</dbReference>